<evidence type="ECO:0000256" key="26">
    <source>
        <dbReference type="SAM" id="Phobius"/>
    </source>
</evidence>
<dbReference type="InterPro" id="IPR050705">
    <property type="entry name" value="Cytochrome_P450_3A"/>
</dbReference>
<evidence type="ECO:0000256" key="11">
    <source>
        <dbReference type="ARBA" id="ARBA00022824"/>
    </source>
</evidence>
<keyword evidence="11 25" id="KW-0256">Endoplasmic reticulum</keyword>
<keyword evidence="14 23" id="KW-0408">Iron</keyword>
<sequence>MDLIWNFYKETWFFLALIVLLLYLYGTHTHGYFKKLGIPGPKPLPFLGNLLSYSKGPWLFYTECRKKYGKIWGLYEGREPLLLIADPDIIKTVLVKEFYSAFTNRRPIRPTTLMKNSINALEDEQWKRMRTLLSPSFTSGKLKEMFPIIEQYTDVLLKNLKREAEKSAPISMKEIMGAYGIDVITGISFGVNVDSLNNPEDPFVEKVKKLLNLEPSNPLIFLGSLSDIEITAQSIMFLFAGYETTSSTLSFIMYELATHPDIQKKLQQEIDAALPHKALPTYNILAEMDYLDMVVNETLRLRPIASRFSRVCKKDIEIKGLFIPKGTIVLIPTFVLHHDPGYWENHEDFCPESRFSKKNKENIEPYTYLPFGAGPRNCIGMRFALMSMKLAVTRILQHFSIQPCEETEIPLKLGRNNLLQPEKPIILKVVSRTGS</sequence>
<keyword evidence="10 23" id="KW-0479">Metal-binding</keyword>
<evidence type="ECO:0000256" key="5">
    <source>
        <dbReference type="ARBA" id="ARBA00004406"/>
    </source>
</evidence>
<evidence type="ECO:0000256" key="15">
    <source>
        <dbReference type="ARBA" id="ARBA00023033"/>
    </source>
</evidence>
<dbReference type="GO" id="GO:0004796">
    <property type="term" value="F:thromboxane-A synthase activity"/>
    <property type="evidence" value="ECO:0007669"/>
    <property type="project" value="UniProtKB-EC"/>
</dbReference>
<keyword evidence="27" id="KW-1185">Reference proteome</keyword>
<dbReference type="AlphaFoldDB" id="A0A6P6DWI9"/>
<accession>A0A6P6DWI9</accession>
<evidence type="ECO:0000256" key="16">
    <source>
        <dbReference type="ARBA" id="ARBA00023136"/>
    </source>
</evidence>
<dbReference type="PRINTS" id="PR00464">
    <property type="entry name" value="EP450II"/>
</dbReference>
<dbReference type="InterPro" id="IPR002402">
    <property type="entry name" value="Cyt_P450_E_grp-II"/>
</dbReference>
<dbReference type="PANTHER" id="PTHR24302:SF38">
    <property type="entry name" value="CYTOCHROME P450 3A5"/>
    <property type="match status" value="1"/>
</dbReference>
<dbReference type="Proteomes" id="UP000515203">
    <property type="component" value="Unplaced"/>
</dbReference>
<dbReference type="GO" id="GO:0008202">
    <property type="term" value="P:steroid metabolic process"/>
    <property type="evidence" value="ECO:0007669"/>
    <property type="project" value="TreeGrafter"/>
</dbReference>
<evidence type="ECO:0000256" key="18">
    <source>
        <dbReference type="ARBA" id="ARBA00036380"/>
    </source>
</evidence>
<evidence type="ECO:0000256" key="22">
    <source>
        <dbReference type="ARBA" id="ARBA00054825"/>
    </source>
</evidence>
<dbReference type="GeneID" id="101575834"/>
<comment type="similarity">
    <text evidence="6 24">Belongs to the cytochrome P450 family.</text>
</comment>
<feature type="transmembrane region" description="Helical" evidence="26">
    <location>
        <begin position="12"/>
        <end position="33"/>
    </location>
</feature>
<dbReference type="GO" id="GO:0020037">
    <property type="term" value="F:heme binding"/>
    <property type="evidence" value="ECO:0007669"/>
    <property type="project" value="UniProtKB-UniRule"/>
</dbReference>
<keyword evidence="7" id="KW-0644">Prostaglandin metabolism</keyword>
<evidence type="ECO:0000256" key="25">
    <source>
        <dbReference type="RuleBase" id="RU368049"/>
    </source>
</evidence>
<comment type="catalytic activity">
    <reaction evidence="2">
        <text>a hydroperoxyeicosatetraenoate = an oxoeicosatetraenoate + H2O</text>
        <dbReference type="Rhea" id="RHEA:55556"/>
        <dbReference type="ChEBI" id="CHEBI:15377"/>
        <dbReference type="ChEBI" id="CHEBI:59720"/>
        <dbReference type="ChEBI" id="CHEBI:131859"/>
        <dbReference type="EC" id="4.2.1.152"/>
    </reaction>
    <physiologicalReaction direction="left-to-right" evidence="2">
        <dbReference type="Rhea" id="RHEA:55557"/>
    </physiologicalReaction>
</comment>
<keyword evidence="17" id="KW-0276">Fatty acid metabolism</keyword>
<dbReference type="GO" id="GO:0005789">
    <property type="term" value="C:endoplasmic reticulum membrane"/>
    <property type="evidence" value="ECO:0007669"/>
    <property type="project" value="UniProtKB-SubCell"/>
</dbReference>
<comment type="catalytic activity">
    <reaction evidence="1">
        <text>(15S)-hydroperoxy-(5Z,8Z,11Z,13E)-eicosatetraenoate = 15-oxo-(5Z,8Z,11Z,13E)-eicosatetraenoate + H2O</text>
        <dbReference type="Rhea" id="RHEA:48636"/>
        <dbReference type="ChEBI" id="CHEBI:15377"/>
        <dbReference type="ChEBI" id="CHEBI:57410"/>
        <dbReference type="ChEBI" id="CHEBI:57446"/>
    </reaction>
    <physiologicalReaction direction="left-to-right" evidence="1">
        <dbReference type="Rhea" id="RHEA:48637"/>
    </physiologicalReaction>
</comment>
<dbReference type="InParanoid" id="A0A6P6DWI9"/>
<dbReference type="GO" id="GO:0070989">
    <property type="term" value="P:oxidative demethylation"/>
    <property type="evidence" value="ECO:0007669"/>
    <property type="project" value="TreeGrafter"/>
</dbReference>
<protein>
    <recommendedName>
        <fullName evidence="25">Cytochrome P450 3A</fullName>
        <ecNumber evidence="25">1.14.14.-</ecNumber>
    </recommendedName>
</protein>
<keyword evidence="13 24" id="KW-0560">Oxidoreductase</keyword>
<evidence type="ECO:0000256" key="1">
    <source>
        <dbReference type="ARBA" id="ARBA00001143"/>
    </source>
</evidence>
<organism evidence="27 28">
    <name type="scientific">Octodon degus</name>
    <name type="common">Degu</name>
    <name type="synonym">Sciurus degus</name>
    <dbReference type="NCBI Taxonomy" id="10160"/>
    <lineage>
        <taxon>Eukaryota</taxon>
        <taxon>Metazoa</taxon>
        <taxon>Chordata</taxon>
        <taxon>Craniata</taxon>
        <taxon>Vertebrata</taxon>
        <taxon>Euteleostomi</taxon>
        <taxon>Mammalia</taxon>
        <taxon>Eutheria</taxon>
        <taxon>Euarchontoglires</taxon>
        <taxon>Glires</taxon>
        <taxon>Rodentia</taxon>
        <taxon>Hystricomorpha</taxon>
        <taxon>Octodontidae</taxon>
        <taxon>Octodon</taxon>
    </lineage>
</organism>
<comment type="cofactor">
    <cofactor evidence="3 23 25">
        <name>heme</name>
        <dbReference type="ChEBI" id="CHEBI:30413"/>
    </cofactor>
</comment>
<evidence type="ECO:0000256" key="23">
    <source>
        <dbReference type="PIRSR" id="PIRSR602402-1"/>
    </source>
</evidence>
<dbReference type="GO" id="GO:0016712">
    <property type="term" value="F:oxidoreductase activity, acting on paired donors, with incorporation or reduction of molecular oxygen, reduced flavin or flavoprotein as one donor, and incorporation of one atom of oxygen"/>
    <property type="evidence" value="ECO:0007669"/>
    <property type="project" value="UniProtKB-EC"/>
</dbReference>
<dbReference type="PRINTS" id="PR01689">
    <property type="entry name" value="EP450IICYP3A"/>
</dbReference>
<dbReference type="SUPFAM" id="SSF48264">
    <property type="entry name" value="Cytochrome P450"/>
    <property type="match status" value="1"/>
</dbReference>
<dbReference type="FunFam" id="1.10.630.10:FF:000003">
    <property type="entry name" value="cytochrome P450 3A12-like isoform X2"/>
    <property type="match status" value="1"/>
</dbReference>
<dbReference type="PROSITE" id="PS00086">
    <property type="entry name" value="CYTOCHROME_P450"/>
    <property type="match status" value="1"/>
</dbReference>
<dbReference type="FunFam" id="1.10.630.10:FF:000182">
    <property type="entry name" value="Cytochrome P450 3A4"/>
    <property type="match status" value="1"/>
</dbReference>
<evidence type="ECO:0000256" key="8">
    <source>
        <dbReference type="ARBA" id="ARBA00022585"/>
    </source>
</evidence>
<keyword evidence="17" id="KW-0444">Lipid biosynthesis</keyword>
<comment type="catalytic activity">
    <reaction evidence="20">
        <text>prostaglandin H2 = thromboxane A2</text>
        <dbReference type="Rhea" id="RHEA:17137"/>
        <dbReference type="ChEBI" id="CHEBI:57405"/>
        <dbReference type="ChEBI" id="CHEBI:57445"/>
        <dbReference type="EC" id="5.3.99.5"/>
    </reaction>
    <physiologicalReaction direction="left-to-right" evidence="20">
        <dbReference type="Rhea" id="RHEA:17138"/>
    </physiologicalReaction>
</comment>
<dbReference type="InterPro" id="IPR001128">
    <property type="entry name" value="Cyt_P450"/>
</dbReference>
<dbReference type="GO" id="GO:0001516">
    <property type="term" value="P:prostaglandin biosynthetic process"/>
    <property type="evidence" value="ECO:0007669"/>
    <property type="project" value="UniProtKB-KW"/>
</dbReference>
<dbReference type="InterPro" id="IPR036396">
    <property type="entry name" value="Cyt_P450_sf"/>
</dbReference>
<gene>
    <name evidence="28" type="primary">LOC101575834</name>
</gene>
<evidence type="ECO:0000256" key="17">
    <source>
        <dbReference type="ARBA" id="ARBA00023160"/>
    </source>
</evidence>
<evidence type="ECO:0000256" key="10">
    <source>
        <dbReference type="ARBA" id="ARBA00022723"/>
    </source>
</evidence>
<dbReference type="InterPro" id="IPR008072">
    <property type="entry name" value="Cyt_P450_E_CYP3A"/>
</dbReference>
<reference evidence="28" key="1">
    <citation type="submission" date="2025-08" db="UniProtKB">
        <authorList>
            <consortium name="RefSeq"/>
        </authorList>
    </citation>
    <scope>IDENTIFICATION</scope>
</reference>
<evidence type="ECO:0000256" key="24">
    <source>
        <dbReference type="RuleBase" id="RU000461"/>
    </source>
</evidence>
<dbReference type="Gene3D" id="1.10.630.10">
    <property type="entry name" value="Cytochrome P450"/>
    <property type="match status" value="2"/>
</dbReference>
<comment type="catalytic activity">
    <reaction evidence="19">
        <text>prostaglandin H2 = (12S)-hydroxy-(5Z,8E,10E)-heptadecatrienoate + malonaldehyde</text>
        <dbReference type="Rhea" id="RHEA:48644"/>
        <dbReference type="ChEBI" id="CHEBI:57405"/>
        <dbReference type="ChEBI" id="CHEBI:90694"/>
        <dbReference type="ChEBI" id="CHEBI:566274"/>
    </reaction>
</comment>
<comment type="catalytic activity">
    <reaction evidence="18">
        <text>(15S)-hydroperoxy-(5Z,8Z,11Z,13E)-eicosatetraenoate + AH2 = (15S)-hydroxy-(5Z,8Z,11Z,13E)-eicosatetraenoate + A + H2O</text>
        <dbReference type="Rhea" id="RHEA:48856"/>
        <dbReference type="ChEBI" id="CHEBI:13193"/>
        <dbReference type="ChEBI" id="CHEBI:15377"/>
        <dbReference type="ChEBI" id="CHEBI:17499"/>
        <dbReference type="ChEBI" id="CHEBI:57409"/>
        <dbReference type="ChEBI" id="CHEBI:57446"/>
    </reaction>
    <physiologicalReaction direction="left-to-right" evidence="18">
        <dbReference type="Rhea" id="RHEA:48857"/>
    </physiologicalReaction>
</comment>
<comment type="subcellular location">
    <subcellularLocation>
        <location evidence="5 25">Endoplasmic reticulum membrane</location>
        <topology evidence="5">Peripheral membrane protein</topology>
    </subcellularLocation>
    <subcellularLocation>
        <location evidence="4 25">Microsome membrane</location>
        <topology evidence="4">Peripheral membrane protein</topology>
    </subcellularLocation>
</comment>
<evidence type="ECO:0000256" key="20">
    <source>
        <dbReference type="ARBA" id="ARBA00036475"/>
    </source>
</evidence>
<dbReference type="EC" id="1.14.14.-" evidence="25"/>
<dbReference type="PANTHER" id="PTHR24302">
    <property type="entry name" value="CYTOCHROME P450 FAMILY 3"/>
    <property type="match status" value="1"/>
</dbReference>
<keyword evidence="26" id="KW-0812">Transmembrane</keyword>
<evidence type="ECO:0000256" key="19">
    <source>
        <dbReference type="ARBA" id="ARBA00036424"/>
    </source>
</evidence>
<keyword evidence="12 25" id="KW-0492">Microsome</keyword>
<evidence type="ECO:0000256" key="14">
    <source>
        <dbReference type="ARBA" id="ARBA00023004"/>
    </source>
</evidence>
<evidence type="ECO:0000313" key="28">
    <source>
        <dbReference type="RefSeq" id="XP_023564449.1"/>
    </source>
</evidence>
<comment type="function">
    <text evidence="25">Cytochromes P450 are a group of heme-thiolate monooxygenases. In liver microsomes, this enzyme is involved in an NADPH-dependent electron transport pathway. It oxidizes a variety of structurally unrelated compounds, including steroids, fatty acids, and xenobiotics.</text>
</comment>
<proteinExistence type="inferred from homology"/>
<evidence type="ECO:0000256" key="4">
    <source>
        <dbReference type="ARBA" id="ARBA00004174"/>
    </source>
</evidence>
<comment type="catalytic activity">
    <reaction evidence="21 25">
        <text>an organic molecule + reduced [NADPH--hemoprotein reductase] + O2 = an alcohol + oxidized [NADPH--hemoprotein reductase] + H2O + H(+)</text>
        <dbReference type="Rhea" id="RHEA:17149"/>
        <dbReference type="Rhea" id="RHEA-COMP:11964"/>
        <dbReference type="Rhea" id="RHEA-COMP:11965"/>
        <dbReference type="ChEBI" id="CHEBI:15377"/>
        <dbReference type="ChEBI" id="CHEBI:15378"/>
        <dbReference type="ChEBI" id="CHEBI:15379"/>
        <dbReference type="ChEBI" id="CHEBI:30879"/>
        <dbReference type="ChEBI" id="CHEBI:57618"/>
        <dbReference type="ChEBI" id="CHEBI:58210"/>
        <dbReference type="ChEBI" id="CHEBI:142491"/>
        <dbReference type="EC" id="1.14.14.1"/>
    </reaction>
</comment>
<evidence type="ECO:0000256" key="12">
    <source>
        <dbReference type="ARBA" id="ARBA00022848"/>
    </source>
</evidence>
<keyword evidence="26" id="KW-1133">Transmembrane helix</keyword>
<keyword evidence="17" id="KW-0275">Fatty acid biosynthesis</keyword>
<dbReference type="OrthoDB" id="1470350at2759"/>
<evidence type="ECO:0000313" key="27">
    <source>
        <dbReference type="Proteomes" id="UP000515203"/>
    </source>
</evidence>
<feature type="binding site" description="axial binding residue" evidence="23">
    <location>
        <position position="378"/>
    </location>
    <ligand>
        <name>heme</name>
        <dbReference type="ChEBI" id="CHEBI:30413"/>
    </ligand>
    <ligandPart>
        <name>Fe</name>
        <dbReference type="ChEBI" id="CHEBI:18248"/>
    </ligandPart>
</feature>
<name>A0A6P6DWI9_OCTDE</name>
<keyword evidence="16 26" id="KW-0472">Membrane</keyword>
<dbReference type="GO" id="GO:0005506">
    <property type="term" value="F:iron ion binding"/>
    <property type="evidence" value="ECO:0007669"/>
    <property type="project" value="UniProtKB-UniRule"/>
</dbReference>
<dbReference type="GO" id="GO:0050649">
    <property type="term" value="F:testosterone 6-beta-hydroxylase activity"/>
    <property type="evidence" value="ECO:0007669"/>
    <property type="project" value="TreeGrafter"/>
</dbReference>
<dbReference type="InterPro" id="IPR017972">
    <property type="entry name" value="Cyt_P450_CS"/>
</dbReference>
<evidence type="ECO:0000256" key="21">
    <source>
        <dbReference type="ARBA" id="ARBA00047827"/>
    </source>
</evidence>
<comment type="function">
    <text evidence="22">Catalyzes the conversion of prostaglandin H2 (PGH2) to thromboxane A2 (TXA2), a potent inducer of blood vessel constriction and platelet aggregation. Also cleaves PGH2 to 12-hydroxy-heptadecatrienoicacid (12-HHT) and malondialdehyde, which is known to act as a mediator of DNA damage. 12-HHT and malondialdehyde are formed stoichiometrically in the same amounts as TXA2. Additionally, displays dehydratase activity, toward (15S)-hydroperoxy-(5Z,8Z,11Z,13E)-eicosatetraenoate (15(S)-HPETE) producing 15-KETE and 15-HETE.</text>
</comment>
<keyword evidence="9 23" id="KW-0349">Heme</keyword>
<keyword evidence="15 24" id="KW-0503">Monooxygenase</keyword>
<keyword evidence="17" id="KW-0443">Lipid metabolism</keyword>
<dbReference type="PRINTS" id="PR00385">
    <property type="entry name" value="P450"/>
</dbReference>
<evidence type="ECO:0000256" key="3">
    <source>
        <dbReference type="ARBA" id="ARBA00001971"/>
    </source>
</evidence>
<evidence type="ECO:0000256" key="13">
    <source>
        <dbReference type="ARBA" id="ARBA00023002"/>
    </source>
</evidence>
<evidence type="ECO:0000256" key="9">
    <source>
        <dbReference type="ARBA" id="ARBA00022617"/>
    </source>
</evidence>
<dbReference type="Pfam" id="PF00067">
    <property type="entry name" value="p450"/>
    <property type="match status" value="2"/>
</dbReference>
<evidence type="ECO:0000256" key="2">
    <source>
        <dbReference type="ARBA" id="ARBA00001719"/>
    </source>
</evidence>
<dbReference type="RefSeq" id="XP_023564449.1">
    <property type="nucleotide sequence ID" value="XM_023708681.1"/>
</dbReference>
<evidence type="ECO:0000256" key="7">
    <source>
        <dbReference type="ARBA" id="ARBA00022501"/>
    </source>
</evidence>
<evidence type="ECO:0000256" key="6">
    <source>
        <dbReference type="ARBA" id="ARBA00010617"/>
    </source>
</evidence>
<keyword evidence="8" id="KW-0643">Prostaglandin biosynthesis</keyword>
<dbReference type="GO" id="GO:0106256">
    <property type="term" value="F:hydroperoxy icosatetraenoate dehydratase activity"/>
    <property type="evidence" value="ECO:0007669"/>
    <property type="project" value="UniProtKB-EC"/>
</dbReference>